<accession>A0A8X6SE74</accession>
<organism evidence="1 2">
    <name type="scientific">Trichonephila clavipes</name>
    <name type="common">Golden silk orbweaver</name>
    <name type="synonym">Nephila clavipes</name>
    <dbReference type="NCBI Taxonomy" id="2585209"/>
    <lineage>
        <taxon>Eukaryota</taxon>
        <taxon>Metazoa</taxon>
        <taxon>Ecdysozoa</taxon>
        <taxon>Arthropoda</taxon>
        <taxon>Chelicerata</taxon>
        <taxon>Arachnida</taxon>
        <taxon>Araneae</taxon>
        <taxon>Araneomorphae</taxon>
        <taxon>Entelegynae</taxon>
        <taxon>Araneoidea</taxon>
        <taxon>Nephilidae</taxon>
        <taxon>Trichonephila</taxon>
    </lineage>
</organism>
<evidence type="ECO:0000313" key="2">
    <source>
        <dbReference type="Proteomes" id="UP000887159"/>
    </source>
</evidence>
<name>A0A8X6SE74_TRICX</name>
<keyword evidence="2" id="KW-1185">Reference proteome</keyword>
<dbReference type="EMBL" id="BMAU01021300">
    <property type="protein sequence ID" value="GFY10576.1"/>
    <property type="molecule type" value="Genomic_DNA"/>
</dbReference>
<dbReference type="Proteomes" id="UP000887159">
    <property type="component" value="Unassembled WGS sequence"/>
</dbReference>
<reference evidence="1" key="1">
    <citation type="submission" date="2020-08" db="EMBL/GenBank/DDBJ databases">
        <title>Multicomponent nature underlies the extraordinary mechanical properties of spider dragline silk.</title>
        <authorList>
            <person name="Kono N."/>
            <person name="Nakamura H."/>
            <person name="Mori M."/>
            <person name="Yoshida Y."/>
            <person name="Ohtoshi R."/>
            <person name="Malay A.D."/>
            <person name="Moran D.A.P."/>
            <person name="Tomita M."/>
            <person name="Numata K."/>
            <person name="Arakawa K."/>
        </authorList>
    </citation>
    <scope>NUCLEOTIDE SEQUENCE</scope>
</reference>
<dbReference type="AlphaFoldDB" id="A0A8X6SE74"/>
<sequence length="88" mass="9796">MFGYCVSIVKCDGGALMIDVSRFFGKAICTFITLNVDMCGYPLQDTGFSFAVQLFLKGNNKTGDVGLSVSYRFYSCDLENLRRLLILL</sequence>
<proteinExistence type="predicted"/>
<gene>
    <name evidence="1" type="ORF">TNCV_2193971</name>
</gene>
<evidence type="ECO:0000313" key="1">
    <source>
        <dbReference type="EMBL" id="GFY10576.1"/>
    </source>
</evidence>
<comment type="caution">
    <text evidence="1">The sequence shown here is derived from an EMBL/GenBank/DDBJ whole genome shotgun (WGS) entry which is preliminary data.</text>
</comment>
<protein>
    <submittedName>
        <fullName evidence="1">Uncharacterized protein</fullName>
    </submittedName>
</protein>